<dbReference type="Gene3D" id="3.40.30.10">
    <property type="entry name" value="Glutaredoxin"/>
    <property type="match status" value="1"/>
</dbReference>
<evidence type="ECO:0000256" key="1">
    <source>
        <dbReference type="ARBA" id="ARBA00004196"/>
    </source>
</evidence>
<dbReference type="PROSITE" id="PS00194">
    <property type="entry name" value="THIOREDOXIN_1"/>
    <property type="match status" value="1"/>
</dbReference>
<comment type="caution">
    <text evidence="6">The sequence shown here is derived from an EMBL/GenBank/DDBJ whole genome shotgun (WGS) entry which is preliminary data.</text>
</comment>
<organism evidence="6 7">
    <name type="scientific">Phaeocystidibacter marisrubri</name>
    <dbReference type="NCBI Taxonomy" id="1577780"/>
    <lineage>
        <taxon>Bacteria</taxon>
        <taxon>Pseudomonadati</taxon>
        <taxon>Bacteroidota</taxon>
        <taxon>Flavobacteriia</taxon>
        <taxon>Flavobacteriales</taxon>
        <taxon>Phaeocystidibacteraceae</taxon>
        <taxon>Phaeocystidibacter</taxon>
    </lineage>
</organism>
<feature type="domain" description="Thioredoxin" evidence="5">
    <location>
        <begin position="260"/>
        <end position="397"/>
    </location>
</feature>
<comment type="subcellular location">
    <subcellularLocation>
        <location evidence="1">Cell envelope</location>
    </subcellularLocation>
</comment>
<dbReference type="SUPFAM" id="SSF52833">
    <property type="entry name" value="Thioredoxin-like"/>
    <property type="match status" value="1"/>
</dbReference>
<keyword evidence="4" id="KW-0676">Redox-active center</keyword>
<dbReference type="AlphaFoldDB" id="A0A6L3ZIV1"/>
<keyword evidence="2" id="KW-0201">Cytochrome c-type biogenesis</keyword>
<gene>
    <name evidence="6" type="ORF">F8C82_05250</name>
</gene>
<evidence type="ECO:0000256" key="2">
    <source>
        <dbReference type="ARBA" id="ARBA00022748"/>
    </source>
</evidence>
<sequence length="397" mass="44037">MVLFYSWKCTKIHGRLCDERITPIFGVNTLEMKKLIALPILAFAVACSTGPQKVENGLNVDLTFEGISDQTVKLVESTDTGIHVIDSSYIRMGAVSFYTAALESPRAVFVKFDSIRKPVYLFLDKGDITINVTGSADEYEYTVAGGSHSEAFSSYQAAKKEFSMEMNKLRSAYEEAQSIGDSITIIHLSEQADALYEKNKRNMADIAKGAGAFGAQIALNELYDADPMLLDSIYANIPAMYGKAQAVSELKNRIETLNRVAIGEPYVDFAQNDTTGKPMYLSENLGRYTLIDFWASWCGPCRAENPNVVAAYNKHKDNGFTVIGVSLDENKANWLKAIEDDELTWAHMSDLKGWGNEGAALYAVRAIPQNVMIDENGIIVAKNLREQELQDWLDSHL</sequence>
<dbReference type="Pfam" id="PF00578">
    <property type="entry name" value="AhpC-TSA"/>
    <property type="match status" value="1"/>
</dbReference>
<evidence type="ECO:0000256" key="4">
    <source>
        <dbReference type="ARBA" id="ARBA00023284"/>
    </source>
</evidence>
<dbReference type="OrthoDB" id="1069091at2"/>
<dbReference type="GO" id="GO:0017004">
    <property type="term" value="P:cytochrome complex assembly"/>
    <property type="evidence" value="ECO:0007669"/>
    <property type="project" value="UniProtKB-KW"/>
</dbReference>
<dbReference type="InterPro" id="IPR013766">
    <property type="entry name" value="Thioredoxin_domain"/>
</dbReference>
<dbReference type="PANTHER" id="PTHR42852:SF6">
    <property type="entry name" value="THIOL:DISULFIDE INTERCHANGE PROTEIN DSBE"/>
    <property type="match status" value="1"/>
</dbReference>
<reference evidence="6 7" key="1">
    <citation type="submission" date="2019-10" db="EMBL/GenBank/DDBJ databases">
        <title>Genome sequence of Phaeocystidibacter marisrubri JCM30614 (type strain).</title>
        <authorList>
            <person name="Bowman J.P."/>
        </authorList>
    </citation>
    <scope>NUCLEOTIDE SEQUENCE [LARGE SCALE GENOMIC DNA]</scope>
    <source>
        <strain evidence="6 7">JCM 30614</strain>
    </source>
</reference>
<dbReference type="InterPro" id="IPR017937">
    <property type="entry name" value="Thioredoxin_CS"/>
</dbReference>
<accession>A0A6L3ZIV1</accession>
<dbReference type="PANTHER" id="PTHR42852">
    <property type="entry name" value="THIOL:DISULFIDE INTERCHANGE PROTEIN DSBE"/>
    <property type="match status" value="1"/>
</dbReference>
<keyword evidence="7" id="KW-1185">Reference proteome</keyword>
<keyword evidence="3" id="KW-1015">Disulfide bond</keyword>
<dbReference type="GO" id="GO:0016491">
    <property type="term" value="F:oxidoreductase activity"/>
    <property type="evidence" value="ECO:0007669"/>
    <property type="project" value="InterPro"/>
</dbReference>
<name>A0A6L3ZIV1_9FLAO</name>
<evidence type="ECO:0000313" key="7">
    <source>
        <dbReference type="Proteomes" id="UP000484164"/>
    </source>
</evidence>
<evidence type="ECO:0000259" key="5">
    <source>
        <dbReference type="PROSITE" id="PS51352"/>
    </source>
</evidence>
<dbReference type="Proteomes" id="UP000484164">
    <property type="component" value="Unassembled WGS sequence"/>
</dbReference>
<dbReference type="InterPro" id="IPR000866">
    <property type="entry name" value="AhpC/TSA"/>
</dbReference>
<dbReference type="InterPro" id="IPR050553">
    <property type="entry name" value="Thioredoxin_ResA/DsbE_sf"/>
</dbReference>
<dbReference type="GO" id="GO:0030313">
    <property type="term" value="C:cell envelope"/>
    <property type="evidence" value="ECO:0007669"/>
    <property type="project" value="UniProtKB-SubCell"/>
</dbReference>
<evidence type="ECO:0000256" key="3">
    <source>
        <dbReference type="ARBA" id="ARBA00023157"/>
    </source>
</evidence>
<protein>
    <submittedName>
        <fullName evidence="6">AhpC/TSA family protein</fullName>
    </submittedName>
</protein>
<dbReference type="CDD" id="cd02966">
    <property type="entry name" value="TlpA_like_family"/>
    <property type="match status" value="1"/>
</dbReference>
<evidence type="ECO:0000313" key="6">
    <source>
        <dbReference type="EMBL" id="KAB2817811.1"/>
    </source>
</evidence>
<dbReference type="PROSITE" id="PS51352">
    <property type="entry name" value="THIOREDOXIN_2"/>
    <property type="match status" value="1"/>
</dbReference>
<dbReference type="EMBL" id="WBVQ01000001">
    <property type="protein sequence ID" value="KAB2817811.1"/>
    <property type="molecule type" value="Genomic_DNA"/>
</dbReference>
<proteinExistence type="predicted"/>
<dbReference type="InterPro" id="IPR036249">
    <property type="entry name" value="Thioredoxin-like_sf"/>
</dbReference>
<dbReference type="GO" id="GO:0016209">
    <property type="term" value="F:antioxidant activity"/>
    <property type="evidence" value="ECO:0007669"/>
    <property type="project" value="InterPro"/>
</dbReference>